<proteinExistence type="predicted"/>
<evidence type="ECO:0000259" key="2">
    <source>
        <dbReference type="Pfam" id="PF00496"/>
    </source>
</evidence>
<dbReference type="InterPro" id="IPR039424">
    <property type="entry name" value="SBP_5"/>
</dbReference>
<organism evidence="3 4">
    <name type="scientific">Ferviditalea candida</name>
    <dbReference type="NCBI Taxonomy" id="3108399"/>
    <lineage>
        <taxon>Bacteria</taxon>
        <taxon>Bacillati</taxon>
        <taxon>Bacillota</taxon>
        <taxon>Bacilli</taxon>
        <taxon>Bacillales</taxon>
        <taxon>Paenibacillaceae</taxon>
        <taxon>Ferviditalea</taxon>
    </lineage>
</organism>
<evidence type="ECO:0000256" key="1">
    <source>
        <dbReference type="SAM" id="MobiDB-lite"/>
    </source>
</evidence>
<comment type="caution">
    <text evidence="3">The sequence shown here is derived from an EMBL/GenBank/DDBJ whole genome shotgun (WGS) entry which is preliminary data.</text>
</comment>
<dbReference type="EMBL" id="JAYJLD010000008">
    <property type="protein sequence ID" value="MEB3101536.1"/>
    <property type="molecule type" value="Genomic_DNA"/>
</dbReference>
<dbReference type="SUPFAM" id="SSF53850">
    <property type="entry name" value="Periplasmic binding protein-like II"/>
    <property type="match status" value="1"/>
</dbReference>
<evidence type="ECO:0000313" key="3">
    <source>
        <dbReference type="EMBL" id="MEB3101536.1"/>
    </source>
</evidence>
<name>A0ABU5ZIM3_9BACL</name>
<dbReference type="InterPro" id="IPR000914">
    <property type="entry name" value="SBP_5_dom"/>
</dbReference>
<sequence>MIQLGTKGAGTPSKGPVPQGLRPSDPGLKNYEYNIEKAKELFKQAGVDPKGLKLELTHAAENEVEKRFAPLLKESFAQLGIDLEVKPILWNQQWQLAKGDPKKAQDIFVLLWWPSFSDGYDNLKGMFHSEDAPSFNLAYWYNKDFDKLIDDAYALSGTDKAKSKELYHQAQQMLIDEAPAMYFFDAKKNLPMNANLEGEGTNPNYANVIFFNRLKTK</sequence>
<dbReference type="Gene3D" id="3.10.105.10">
    <property type="entry name" value="Dipeptide-binding Protein, Domain 3"/>
    <property type="match status" value="1"/>
</dbReference>
<dbReference type="Proteomes" id="UP001310386">
    <property type="component" value="Unassembled WGS sequence"/>
</dbReference>
<feature type="domain" description="Solute-binding protein family 5" evidence="2">
    <location>
        <begin position="2"/>
        <end position="132"/>
    </location>
</feature>
<dbReference type="Pfam" id="PF00496">
    <property type="entry name" value="SBP_bac_5"/>
    <property type="match status" value="1"/>
</dbReference>
<reference evidence="3" key="1">
    <citation type="submission" date="2023-12" db="EMBL/GenBank/DDBJ databases">
        <title>Fervidustalea candida gen. nov., sp. nov., a novel member of the family Paenibacillaceae isolated from a geothermal area.</title>
        <authorList>
            <person name="Li W.-J."/>
            <person name="Jiao J.-Y."/>
            <person name="Chen Y."/>
        </authorList>
    </citation>
    <scope>NUCLEOTIDE SEQUENCE</scope>
    <source>
        <strain evidence="3">SYSU GA230002</strain>
    </source>
</reference>
<evidence type="ECO:0000313" key="4">
    <source>
        <dbReference type="Proteomes" id="UP001310386"/>
    </source>
</evidence>
<feature type="region of interest" description="Disordered" evidence="1">
    <location>
        <begin position="1"/>
        <end position="26"/>
    </location>
</feature>
<protein>
    <submittedName>
        <fullName evidence="3">ABC transporter substrate-binding protein</fullName>
    </submittedName>
</protein>
<dbReference type="PANTHER" id="PTHR30290">
    <property type="entry name" value="PERIPLASMIC BINDING COMPONENT OF ABC TRANSPORTER"/>
    <property type="match status" value="1"/>
</dbReference>
<keyword evidence="4" id="KW-1185">Reference proteome</keyword>
<dbReference type="RefSeq" id="WP_371753653.1">
    <property type="nucleotide sequence ID" value="NZ_JAYJLD010000008.1"/>
</dbReference>
<accession>A0ABU5ZIM3</accession>
<gene>
    <name evidence="3" type="ORF">VF724_07650</name>
</gene>